<keyword evidence="4" id="KW-1185">Reference proteome</keyword>
<protein>
    <submittedName>
        <fullName evidence="3">PhzF family phenazine biosynthesis protein</fullName>
    </submittedName>
</protein>
<name>A0ABS2G806_9FIRM</name>
<dbReference type="NCBIfam" id="TIGR00654">
    <property type="entry name" value="PhzF_family"/>
    <property type="match status" value="1"/>
</dbReference>
<dbReference type="Gene3D" id="3.10.310.10">
    <property type="entry name" value="Diaminopimelate Epimerase, Chain A, domain 1"/>
    <property type="match status" value="2"/>
</dbReference>
<evidence type="ECO:0000256" key="2">
    <source>
        <dbReference type="ARBA" id="ARBA00023235"/>
    </source>
</evidence>
<dbReference type="PIRSF" id="PIRSF016184">
    <property type="entry name" value="PhzC_PhzF"/>
    <property type="match status" value="1"/>
</dbReference>
<sequence length="260" mass="28800">MKYYVVDAFAEKVFGGNPAGVCVLEQPMDADLMQQIAIENNLSETAFVYKREKGQYDLKWFTPGGEIDLCGHATLGTAYVVANFVDQDVEKMEFSTLSGVLTVVKKGELFEMDFPSRMPEKMEIKAEITEALGGAKIQGAYLSRDLILELENEEAVRKVAPDFEKVLHLEDGLGCVVTAKGQHCDFVSRCFFPKLKVNEDPVTGSAHSSLIPFWAERLGKTEMRAEQLSKRGGVLYCTNGTDRVMISGSAVLYLQGEIFV</sequence>
<gene>
    <name evidence="3" type="ORF">H9X83_03210</name>
</gene>
<dbReference type="PANTHER" id="PTHR13774:SF17">
    <property type="entry name" value="PHENAZINE BIOSYNTHESIS-LIKE DOMAIN-CONTAINING PROTEIN"/>
    <property type="match status" value="1"/>
</dbReference>
<dbReference type="Pfam" id="PF02567">
    <property type="entry name" value="PhzC-PhzF"/>
    <property type="match status" value="1"/>
</dbReference>
<dbReference type="RefSeq" id="WP_205134002.1">
    <property type="nucleotide sequence ID" value="NZ_JACSNT010000011.1"/>
</dbReference>
<dbReference type="EMBL" id="JACSNV010000003">
    <property type="protein sequence ID" value="MBM6877170.1"/>
    <property type="molecule type" value="Genomic_DNA"/>
</dbReference>
<dbReference type="PANTHER" id="PTHR13774">
    <property type="entry name" value="PHENAZINE BIOSYNTHESIS PROTEIN"/>
    <property type="match status" value="1"/>
</dbReference>
<accession>A0ABS2G806</accession>
<keyword evidence="2" id="KW-0413">Isomerase</keyword>
<dbReference type="InterPro" id="IPR003719">
    <property type="entry name" value="Phenazine_PhzF-like"/>
</dbReference>
<evidence type="ECO:0000256" key="1">
    <source>
        <dbReference type="ARBA" id="ARBA00008270"/>
    </source>
</evidence>
<reference evidence="3 4" key="1">
    <citation type="journal article" date="2021" name="Sci. Rep.">
        <title>The distribution of antibiotic resistance genes in chicken gut microbiota commensals.</title>
        <authorList>
            <person name="Juricova H."/>
            <person name="Matiasovicova J."/>
            <person name="Kubasova T."/>
            <person name="Cejkova D."/>
            <person name="Rychlik I."/>
        </authorList>
    </citation>
    <scope>NUCLEOTIDE SEQUENCE [LARGE SCALE GENOMIC DNA]</scope>
    <source>
        <strain evidence="3 4">An431b</strain>
    </source>
</reference>
<comment type="caution">
    <text evidence="3">The sequence shown here is derived from an EMBL/GenBank/DDBJ whole genome shotgun (WGS) entry which is preliminary data.</text>
</comment>
<evidence type="ECO:0000313" key="4">
    <source>
        <dbReference type="Proteomes" id="UP000729290"/>
    </source>
</evidence>
<dbReference type="Proteomes" id="UP000729290">
    <property type="component" value="Unassembled WGS sequence"/>
</dbReference>
<evidence type="ECO:0000313" key="3">
    <source>
        <dbReference type="EMBL" id="MBM6877170.1"/>
    </source>
</evidence>
<comment type="similarity">
    <text evidence="1">Belongs to the PhzF family.</text>
</comment>
<organism evidence="3 4">
    <name type="scientific">Anaerotignum lactatifermentans</name>
    <dbReference type="NCBI Taxonomy" id="160404"/>
    <lineage>
        <taxon>Bacteria</taxon>
        <taxon>Bacillati</taxon>
        <taxon>Bacillota</taxon>
        <taxon>Clostridia</taxon>
        <taxon>Lachnospirales</taxon>
        <taxon>Anaerotignaceae</taxon>
        <taxon>Anaerotignum</taxon>
    </lineage>
</organism>
<proteinExistence type="inferred from homology"/>
<dbReference type="SUPFAM" id="SSF54506">
    <property type="entry name" value="Diaminopimelate epimerase-like"/>
    <property type="match status" value="1"/>
</dbReference>